<organism evidence="2 3">
    <name type="scientific">Megasphaera hominis</name>
    <dbReference type="NCBI Taxonomy" id="159836"/>
    <lineage>
        <taxon>Bacteria</taxon>
        <taxon>Bacillati</taxon>
        <taxon>Bacillota</taxon>
        <taxon>Negativicutes</taxon>
        <taxon>Veillonellales</taxon>
        <taxon>Veillonellaceae</taxon>
        <taxon>Megasphaera</taxon>
    </lineage>
</organism>
<keyword evidence="1" id="KW-0408">Iron</keyword>
<sequence>MTTLTGAAIHAAALEYGYDNCGVIPVSDLDGYAARLRERQEKIPASKAVYANMERFTELKERYPWAKSVVICTTWLGKYRFPQSFQGKYAKAFFLAADAVPDSPRHEQKQQFTVWLQAQGLRIAGGEANAPSHILPLRYAAVAAGLGIFRKNNFFYGEEGSYYDLEGYLIDADVTYRQQCSLRPCADTCMCCQNACKTHALCAPYMMNPLSCVSFWTTFGQGQVPPHLEAGQFGTWICGCDACQDACPCNRRHDWSQGEAIAEVEELTDLLAPETLVQAPDDILREQVIPLTVDHLRPGETQTLRTCAARALAYEKSHQA</sequence>
<proteinExistence type="predicted"/>
<dbReference type="PANTHER" id="PTHR30002:SF4">
    <property type="entry name" value="EPOXYQUEUOSINE REDUCTASE"/>
    <property type="match status" value="1"/>
</dbReference>
<reference evidence="2 3" key="1">
    <citation type="submission" date="2020-08" db="EMBL/GenBank/DDBJ databases">
        <authorList>
            <person name="Liu C."/>
            <person name="Sun Q."/>
        </authorList>
    </citation>
    <scope>NUCLEOTIDE SEQUENCE [LARGE SCALE GENOMIC DNA]</scope>
    <source>
        <strain evidence="2 3">NSJ-59</strain>
    </source>
</reference>
<dbReference type="EMBL" id="JACOGK010000031">
    <property type="protein sequence ID" value="MBC3537581.1"/>
    <property type="molecule type" value="Genomic_DNA"/>
</dbReference>
<gene>
    <name evidence="2" type="ORF">H8J70_09985</name>
</gene>
<keyword evidence="1" id="KW-0479">Metal-binding</keyword>
<keyword evidence="1" id="KW-0411">Iron-sulfur</keyword>
<evidence type="ECO:0000256" key="1">
    <source>
        <dbReference type="ARBA" id="ARBA00022485"/>
    </source>
</evidence>
<protein>
    <submittedName>
        <fullName evidence="2">Epoxyqueuosine reductase</fullName>
    </submittedName>
</protein>
<keyword evidence="1" id="KW-0004">4Fe-4S</keyword>
<evidence type="ECO:0000313" key="3">
    <source>
        <dbReference type="Proteomes" id="UP000606870"/>
    </source>
</evidence>
<dbReference type="Proteomes" id="UP000606870">
    <property type="component" value="Unassembled WGS sequence"/>
</dbReference>
<evidence type="ECO:0000313" key="2">
    <source>
        <dbReference type="EMBL" id="MBC3537581.1"/>
    </source>
</evidence>
<dbReference type="RefSeq" id="WP_186504060.1">
    <property type="nucleotide sequence ID" value="NZ_JACOGK010000031.1"/>
</dbReference>
<dbReference type="PANTHER" id="PTHR30002">
    <property type="entry name" value="EPOXYQUEUOSINE REDUCTASE"/>
    <property type="match status" value="1"/>
</dbReference>
<name>A0ABR6VK75_9FIRM</name>
<dbReference type="InterPro" id="IPR004453">
    <property type="entry name" value="QueG"/>
</dbReference>
<comment type="caution">
    <text evidence="2">The sequence shown here is derived from an EMBL/GenBank/DDBJ whole genome shotgun (WGS) entry which is preliminary data.</text>
</comment>
<accession>A0ABR6VK75</accession>
<keyword evidence="3" id="KW-1185">Reference proteome</keyword>